<evidence type="ECO:0000259" key="2">
    <source>
        <dbReference type="Pfam" id="PF14032"/>
    </source>
</evidence>
<dbReference type="EMBL" id="JAYJJT010000014">
    <property type="protein sequence ID" value="MEB3050711.1"/>
    <property type="molecule type" value="Genomic_DNA"/>
</dbReference>
<sequence length="245" mass="26204">MIGERNIHRSPIRAAVGKVAQFGVLICGVVVVTSACAQPDCADQTGTRPMSPGAADSLVVSLDAVRQITGVDGLTSNPDGDDHQPHHPSSEPPGPCRVFDPQVAFGSDWIQFRSTVYNGLAYEPITAAHEPGPMPPDSTGAAASLPPKPLMVGQAVGIYSDRDTANATFERLIPALIECSALHAKYYDFVVNRPDKSTVVLNYGNDSRAMYHVKGPALINLSALGFPESERVMDRILQNITDRVK</sequence>
<dbReference type="RefSeq" id="WP_224864678.1">
    <property type="nucleotide sequence ID" value="NZ_JAYJJS010000007.1"/>
</dbReference>
<organism evidence="3 4">
    <name type="scientific">[Mycobacterium] zoologicum</name>
    <dbReference type="NCBI Taxonomy" id="2872311"/>
    <lineage>
        <taxon>Bacteria</taxon>
        <taxon>Bacillati</taxon>
        <taxon>Actinomycetota</taxon>
        <taxon>Actinomycetes</taxon>
        <taxon>Mycobacteriales</taxon>
        <taxon>Mycobacteriaceae</taxon>
        <taxon>Mycolicibacter</taxon>
    </lineage>
</organism>
<evidence type="ECO:0000313" key="3">
    <source>
        <dbReference type="EMBL" id="MEB3050711.1"/>
    </source>
</evidence>
<comment type="caution">
    <text evidence="3">The sequence shown here is derived from an EMBL/GenBank/DDBJ whole genome shotgun (WGS) entry which is preliminary data.</text>
</comment>
<dbReference type="InterPro" id="IPR038232">
    <property type="entry name" value="PknH-like_Extracell_sf"/>
</dbReference>
<reference evidence="3 4" key="1">
    <citation type="submission" date="2023-12" db="EMBL/GenBank/DDBJ databases">
        <title>Description of new species of Mycobacterium terrae complex isolated from sewage at the Sao Paulo Zoological Park Foundation in Brazil.</title>
        <authorList>
            <person name="Romagnoli C.L."/>
            <person name="Conceicao E.C."/>
            <person name="Machado E."/>
            <person name="Barreto L.B.P.F."/>
            <person name="Sharma A."/>
            <person name="Silva N.M."/>
            <person name="Marques L.E."/>
            <person name="Juliana M.A."/>
            <person name="Lourenco M.C.S."/>
            <person name="Digiampietri L.A."/>
            <person name="Suffys P.N."/>
            <person name="Viana-Niero C."/>
        </authorList>
    </citation>
    <scope>NUCLEOTIDE SEQUENCE [LARGE SCALE GENOMIC DNA]</scope>
    <source>
        <strain evidence="3 4">MYC123</strain>
    </source>
</reference>
<gene>
    <name evidence="3" type="ORF">KV112_13345</name>
</gene>
<feature type="compositionally biased region" description="Basic and acidic residues" evidence="1">
    <location>
        <begin position="80"/>
        <end position="89"/>
    </location>
</feature>
<dbReference type="Proteomes" id="UP001299046">
    <property type="component" value="Unassembled WGS sequence"/>
</dbReference>
<feature type="domain" description="PknH-like extracellular" evidence="2">
    <location>
        <begin position="52"/>
        <end position="238"/>
    </location>
</feature>
<proteinExistence type="predicted"/>
<accession>A0ABU5YLK5</accession>
<feature type="region of interest" description="Disordered" evidence="1">
    <location>
        <begin position="71"/>
        <end position="97"/>
    </location>
</feature>
<evidence type="ECO:0000256" key="1">
    <source>
        <dbReference type="SAM" id="MobiDB-lite"/>
    </source>
</evidence>
<dbReference type="InterPro" id="IPR026954">
    <property type="entry name" value="PknH-like_Extracell"/>
</dbReference>
<dbReference type="Pfam" id="PF14032">
    <property type="entry name" value="PknH_C"/>
    <property type="match status" value="1"/>
</dbReference>
<dbReference type="Gene3D" id="3.40.1000.70">
    <property type="entry name" value="PknH-like extracellular domain"/>
    <property type="match status" value="1"/>
</dbReference>
<evidence type="ECO:0000313" key="4">
    <source>
        <dbReference type="Proteomes" id="UP001299046"/>
    </source>
</evidence>
<name>A0ABU5YLK5_9MYCO</name>
<keyword evidence="4" id="KW-1185">Reference proteome</keyword>
<protein>
    <submittedName>
        <fullName evidence="3">Sensor domain-containing protein</fullName>
    </submittedName>
</protein>